<dbReference type="RefSeq" id="WP_208262794.1">
    <property type="nucleotide sequence ID" value="NZ_JAGEOJ010000027.1"/>
</dbReference>
<dbReference type="InterPro" id="IPR000641">
    <property type="entry name" value="CbxX/CfxQ"/>
</dbReference>
<dbReference type="CDD" id="cd00009">
    <property type="entry name" value="AAA"/>
    <property type="match status" value="1"/>
</dbReference>
<sequence>MTIDRLREILTATGPPEGTGTAAAPVDALQLSEMLWLACQITPEEPPEEADHDAPGDLEDPDEGDEPPQPTADPEPQARPPSPRPPRIPVHPEALDDASGPTPVAISIMVPTAPMLSDPRALQRALRPLKRRVPSRSLQRLDEEATAARIADTGLWIPRLVPEPERWLGLDLVVDTGPSMTMWRPLADEMTEALLRQGAFTDVRVTYLHPSGAVSAAPDAAPRSPATLIDPTGRRAVLVLSDCSGPHWWTGRAGRSVRRWASASPTAILQPLPERLWRRTAAPAFPGTARLPRPAAPNTELRFDPYDGTADWGIPVPVLEIEPGWLAGWADLVAGAGPRPAAVTMLSAGTRSAPVRREHELPVDERVRRFLAAASPGACELAAHIAVSVPSLPVMRLIQQRVLGGAGPSPLAEVLLSGLLRPVGGTAGDRYEFVPGARQALLDTLPRPEGLHTLHTLELVSAEIERRATFGGERFPGVIPLAVGSRTAARAATLGWGPFALVNPEARRLLLPPAPAPAPPITPALEAAGQWASGGPQAQGPAQPLPPQPQTPAPLPYQPGPYQQAQQGPTAKPRPRTYDEAAPSSGPGFFQRLGRGIGRFFGTGRTEQRPPPQGEQSAPSARRIMVASVDGYVGRSTLTALLADALSGGDHGRVLAVDASSSAPLTRRLGLTAKAALPDLRLNKPRSFEEAERFVTRIGTGPGHWALPSYPGAARLGTVWTAVDALSEVFGVAIADCDSALFDDPRVGPLAEAEALVLVGQYASGSALGLVNHLELLEAAGVSIRTVVVLVGAPGRTEAEFDEARRSLATFDVAVEHLPFDEHLAANGTPATRFLSRTTRRSVERIARAALDEPSFADAEFEAPEELPEAPDLLRLLGNPGAAEIRAGWRRPAGEWPPVPIGSDEHGGPMTLDLLGGLRGAHGMVIGTRNSGRRELLGTIVAALALRYSPQAVTFVLADPGGGAAFRDVATLPHVAAALTVLESEPSLTRPLADALRAEMDRRQRFLTATGRSSWHTYQTQGAPESRGPMPALFVVIDEVTDLLRQRPEFAETIAALATGGDRLGVHLILGASAARSANLESLTGRLTWSITLSDSGNGTGVLRAGSPTTERFRMAVTPPRSITRLVQPLSTEFPPAARLRIDPESTDELDAEIDEALANVDGWLRLQAVKRKLRENLVAELNGRQATGRTRHRHLAFTGPSMVGKSPAAGEYATALVRFGLLEEPQFVESTWREWTSPQFIEEGRGRVHYIKVAVADEAEADWAGSARAAELASLMERHREDVMVILAGPPEAIVRLLARFPELAAAVDDTVAFVPETARETARFTGMLARGRGLSISRTTMVYLEQLLARKGSEAHGERAAGALLDRAAGRLEERRQSANPPPADHRQTLVAADFDDPQAERERALARLDEIPDLAEVKRELSALVARIHARRHEGAADDAPNLVFLGGPGTGKSFAARAVGELFNDLGLLESGHLVQVSRSDLVGDYTALTEGKTKTAVRRAVDGVLYVSSIDSLASDEQGLRALSALTEEMENLRGRLVVIAAGDRMSMLPFLTTNSSFAARFDTWVYFPDPSPRT</sequence>
<dbReference type="PANTHER" id="PTHR43392:SF2">
    <property type="entry name" value="AAA-TYPE ATPASE FAMILY PROTEIN _ ANKYRIN REPEAT FAMILY PROTEIN"/>
    <property type="match status" value="1"/>
</dbReference>
<accession>A0A939PLK7</accession>
<feature type="domain" description="FtsK" evidence="6">
    <location>
        <begin position="907"/>
        <end position="1102"/>
    </location>
</feature>
<feature type="compositionally biased region" description="Pro residues" evidence="5">
    <location>
        <begin position="543"/>
        <end position="559"/>
    </location>
</feature>
<dbReference type="SUPFAM" id="SSF52540">
    <property type="entry name" value="P-loop containing nucleoside triphosphate hydrolases"/>
    <property type="match status" value="4"/>
</dbReference>
<dbReference type="PANTHER" id="PTHR43392">
    <property type="entry name" value="AAA-TYPE ATPASE FAMILY PROTEIN / ANKYRIN REPEAT FAMILY PROTEIN"/>
    <property type="match status" value="1"/>
</dbReference>
<reference evidence="7" key="1">
    <citation type="submission" date="2021-03" db="EMBL/GenBank/DDBJ databases">
        <authorList>
            <person name="Kanchanasin P."/>
            <person name="Saeng-In P."/>
            <person name="Phongsopitanun W."/>
            <person name="Yuki M."/>
            <person name="Kudo T."/>
            <person name="Ohkuma M."/>
            <person name="Tanasupawat S."/>
        </authorList>
    </citation>
    <scope>NUCLEOTIDE SEQUENCE</scope>
    <source>
        <strain evidence="7">GKU 128</strain>
    </source>
</reference>
<dbReference type="InterPro" id="IPR027417">
    <property type="entry name" value="P-loop_NTPase"/>
</dbReference>
<name>A0A939PLK7_9ACTN</name>
<dbReference type="InterPro" id="IPR003959">
    <property type="entry name" value="ATPase_AAA_core"/>
</dbReference>
<dbReference type="Proteomes" id="UP000669179">
    <property type="component" value="Unassembled WGS sequence"/>
</dbReference>
<dbReference type="InterPro" id="IPR047738">
    <property type="entry name" value="SAV_2336-like_N"/>
</dbReference>
<evidence type="ECO:0000256" key="5">
    <source>
        <dbReference type="SAM" id="MobiDB-lite"/>
    </source>
</evidence>
<keyword evidence="2 4" id="KW-0547">Nucleotide-binding</keyword>
<feature type="region of interest" description="Disordered" evidence="5">
    <location>
        <begin position="38"/>
        <end position="104"/>
    </location>
</feature>
<dbReference type="PROSITE" id="PS50901">
    <property type="entry name" value="FTSK"/>
    <property type="match status" value="1"/>
</dbReference>
<feature type="region of interest" description="Disordered" evidence="5">
    <location>
        <begin position="530"/>
        <end position="620"/>
    </location>
</feature>
<gene>
    <name evidence="7" type="ORF">J4573_46340</name>
</gene>
<evidence type="ECO:0000256" key="1">
    <source>
        <dbReference type="ARBA" id="ARBA00010378"/>
    </source>
</evidence>
<feature type="compositionally biased region" description="Acidic residues" evidence="5">
    <location>
        <begin position="45"/>
        <end position="66"/>
    </location>
</feature>
<feature type="compositionally biased region" description="Low complexity" evidence="5">
    <location>
        <begin position="530"/>
        <end position="542"/>
    </location>
</feature>
<organism evidence="7 8">
    <name type="scientific">Actinomadura barringtoniae</name>
    <dbReference type="NCBI Taxonomy" id="1427535"/>
    <lineage>
        <taxon>Bacteria</taxon>
        <taxon>Bacillati</taxon>
        <taxon>Actinomycetota</taxon>
        <taxon>Actinomycetes</taxon>
        <taxon>Streptosporangiales</taxon>
        <taxon>Thermomonosporaceae</taxon>
        <taxon>Actinomadura</taxon>
    </lineage>
</organism>
<keyword evidence="8" id="KW-1185">Reference proteome</keyword>
<protein>
    <submittedName>
        <fullName evidence="7">AAA family ATPase</fullName>
    </submittedName>
</protein>
<evidence type="ECO:0000313" key="8">
    <source>
        <dbReference type="Proteomes" id="UP000669179"/>
    </source>
</evidence>
<evidence type="ECO:0000256" key="4">
    <source>
        <dbReference type="PROSITE-ProRule" id="PRU00289"/>
    </source>
</evidence>
<proteinExistence type="inferred from homology"/>
<dbReference type="NCBIfam" id="NF041121">
    <property type="entry name" value="SAV_2336_NTERM"/>
    <property type="match status" value="1"/>
</dbReference>
<evidence type="ECO:0000259" key="6">
    <source>
        <dbReference type="PROSITE" id="PS50901"/>
    </source>
</evidence>
<dbReference type="GO" id="GO:0003677">
    <property type="term" value="F:DNA binding"/>
    <property type="evidence" value="ECO:0007669"/>
    <property type="project" value="InterPro"/>
</dbReference>
<feature type="compositionally biased region" description="Pro residues" evidence="5">
    <location>
        <begin position="67"/>
        <end position="89"/>
    </location>
</feature>
<evidence type="ECO:0000313" key="7">
    <source>
        <dbReference type="EMBL" id="MBO2454577.1"/>
    </source>
</evidence>
<dbReference type="PRINTS" id="PR00819">
    <property type="entry name" value="CBXCFQXSUPER"/>
</dbReference>
<feature type="compositionally biased region" description="Low complexity" evidence="5">
    <location>
        <begin position="560"/>
        <end position="571"/>
    </location>
</feature>
<evidence type="ECO:0000256" key="3">
    <source>
        <dbReference type="ARBA" id="ARBA00022840"/>
    </source>
</evidence>
<feature type="binding site" evidence="4">
    <location>
        <begin position="927"/>
        <end position="934"/>
    </location>
    <ligand>
        <name>ATP</name>
        <dbReference type="ChEBI" id="CHEBI:30616"/>
    </ligand>
</feature>
<dbReference type="GO" id="GO:0005524">
    <property type="term" value="F:ATP binding"/>
    <property type="evidence" value="ECO:0007669"/>
    <property type="project" value="UniProtKB-UniRule"/>
</dbReference>
<dbReference type="Pfam" id="PF00004">
    <property type="entry name" value="AAA"/>
    <property type="match status" value="1"/>
</dbReference>
<dbReference type="Gene3D" id="3.40.50.300">
    <property type="entry name" value="P-loop containing nucleotide triphosphate hydrolases"/>
    <property type="match status" value="4"/>
</dbReference>
<comment type="similarity">
    <text evidence="1">Belongs to the CbxX/CfxQ family.</text>
</comment>
<dbReference type="Pfam" id="PF01580">
    <property type="entry name" value="FtsK_SpoIIIE"/>
    <property type="match status" value="1"/>
</dbReference>
<keyword evidence="3 4" id="KW-0067">ATP-binding</keyword>
<dbReference type="InterPro" id="IPR002543">
    <property type="entry name" value="FtsK_dom"/>
</dbReference>
<dbReference type="GO" id="GO:0016887">
    <property type="term" value="F:ATP hydrolysis activity"/>
    <property type="evidence" value="ECO:0007669"/>
    <property type="project" value="InterPro"/>
</dbReference>
<comment type="caution">
    <text evidence="7">The sequence shown here is derived from an EMBL/GenBank/DDBJ whole genome shotgun (WGS) entry which is preliminary data.</text>
</comment>
<dbReference type="EMBL" id="JAGEOJ010000027">
    <property type="protein sequence ID" value="MBO2454577.1"/>
    <property type="molecule type" value="Genomic_DNA"/>
</dbReference>
<dbReference type="InterPro" id="IPR050773">
    <property type="entry name" value="CbxX/CfxQ_RuBisCO_ESX"/>
</dbReference>
<evidence type="ECO:0000256" key="2">
    <source>
        <dbReference type="ARBA" id="ARBA00022741"/>
    </source>
</evidence>